<dbReference type="Pfam" id="PF07855">
    <property type="entry name" value="ATG101"/>
    <property type="match status" value="1"/>
</dbReference>
<dbReference type="EMBL" id="JAKMXF010000133">
    <property type="protein sequence ID" value="KAI6656857.1"/>
    <property type="molecule type" value="Genomic_DNA"/>
</dbReference>
<accession>A0AAV7K682</accession>
<gene>
    <name evidence="1" type="ORF">LOD99_16160</name>
</gene>
<dbReference type="AlphaFoldDB" id="A0AAV7K682"/>
<evidence type="ECO:0008006" key="3">
    <source>
        <dbReference type="Google" id="ProtNLM"/>
    </source>
</evidence>
<comment type="caution">
    <text evidence="1">The sequence shown here is derived from an EMBL/GenBank/DDBJ whole genome shotgun (WGS) entry which is preliminary data.</text>
</comment>
<name>A0AAV7K682_9METZ</name>
<dbReference type="GO" id="GO:0006914">
    <property type="term" value="P:autophagy"/>
    <property type="evidence" value="ECO:0007669"/>
    <property type="project" value="InterPro"/>
</dbReference>
<dbReference type="InterPro" id="IPR012445">
    <property type="entry name" value="ATG101"/>
</dbReference>
<dbReference type="Proteomes" id="UP001165289">
    <property type="component" value="Unassembled WGS sequence"/>
</dbReference>
<protein>
    <recommendedName>
        <fullName evidence="3">Autophagy-related protein 101</fullName>
    </recommendedName>
</protein>
<reference evidence="1 2" key="1">
    <citation type="journal article" date="2023" name="BMC Biol.">
        <title>The compact genome of the sponge Oopsacas minuta (Hexactinellida) is lacking key metazoan core genes.</title>
        <authorList>
            <person name="Santini S."/>
            <person name="Schenkelaars Q."/>
            <person name="Jourda C."/>
            <person name="Duchesne M."/>
            <person name="Belahbib H."/>
            <person name="Rocher C."/>
            <person name="Selva M."/>
            <person name="Riesgo A."/>
            <person name="Vervoort M."/>
            <person name="Leys S.P."/>
            <person name="Kodjabachian L."/>
            <person name="Le Bivic A."/>
            <person name="Borchiellini C."/>
            <person name="Claverie J.M."/>
            <person name="Renard E."/>
        </authorList>
    </citation>
    <scope>NUCLEOTIDE SEQUENCE [LARGE SCALE GENOMIC DNA]</scope>
    <source>
        <strain evidence="1">SPO-2</strain>
    </source>
</reference>
<evidence type="ECO:0000313" key="2">
    <source>
        <dbReference type="Proteomes" id="UP001165289"/>
    </source>
</evidence>
<keyword evidence="2" id="KW-1185">Reference proteome</keyword>
<organism evidence="1 2">
    <name type="scientific">Oopsacas minuta</name>
    <dbReference type="NCBI Taxonomy" id="111878"/>
    <lineage>
        <taxon>Eukaryota</taxon>
        <taxon>Metazoa</taxon>
        <taxon>Porifera</taxon>
        <taxon>Hexactinellida</taxon>
        <taxon>Hexasterophora</taxon>
        <taxon>Lyssacinosida</taxon>
        <taxon>Leucopsacidae</taxon>
        <taxon>Oopsacas</taxon>
    </lineage>
</organism>
<evidence type="ECO:0000313" key="1">
    <source>
        <dbReference type="EMBL" id="KAI6656857.1"/>
    </source>
</evidence>
<sequence>MCVGCVCMINYLFNPHTLLSIPWELWTIKIQILYFPSEADRRLHRESLCEILKDRVMEVGQIISRFQYLPKNPRKDDLSSIFDSSYSTLQPYLHKISFSIEGNQDPTMGTAVMKLLTDLAST</sequence>
<proteinExistence type="predicted"/>